<dbReference type="GO" id="GO:0004150">
    <property type="term" value="F:dihydroneopterin aldolase activity"/>
    <property type="evidence" value="ECO:0007669"/>
    <property type="project" value="UniProtKB-UniRule"/>
</dbReference>
<name>A0A6J4JTT9_9ACTN</name>
<dbReference type="PANTHER" id="PTHR42844">
    <property type="entry name" value="DIHYDRONEOPTERIN ALDOLASE 1-RELATED"/>
    <property type="match status" value="1"/>
</dbReference>
<organism evidence="8">
    <name type="scientific">uncultured Friedmanniella sp</name>
    <dbReference type="NCBI Taxonomy" id="335381"/>
    <lineage>
        <taxon>Bacteria</taxon>
        <taxon>Bacillati</taxon>
        <taxon>Actinomycetota</taxon>
        <taxon>Actinomycetes</taxon>
        <taxon>Propionibacteriales</taxon>
        <taxon>Nocardioidaceae</taxon>
        <taxon>Friedmanniella</taxon>
        <taxon>environmental samples</taxon>
    </lineage>
</organism>
<dbReference type="InterPro" id="IPR006156">
    <property type="entry name" value="Dihydroneopterin_aldolase"/>
</dbReference>
<reference evidence="8" key="1">
    <citation type="submission" date="2020-02" db="EMBL/GenBank/DDBJ databases">
        <authorList>
            <person name="Meier V. D."/>
        </authorList>
    </citation>
    <scope>NUCLEOTIDE SEQUENCE</scope>
    <source>
        <strain evidence="8">AVDCRST_MAG48</strain>
    </source>
</reference>
<comment type="function">
    <text evidence="6">Catalyzes the conversion of 7,8-dihydroneopterin to 6-hydroxymethyl-7,8-dihydropterin.</text>
</comment>
<dbReference type="InterPro" id="IPR043133">
    <property type="entry name" value="GTP-CH-I_C/QueF"/>
</dbReference>
<evidence type="ECO:0000256" key="6">
    <source>
        <dbReference type="RuleBase" id="RU362079"/>
    </source>
</evidence>
<dbReference type="EC" id="4.1.2.25" evidence="6"/>
<dbReference type="NCBIfam" id="TIGR00526">
    <property type="entry name" value="folB_dom"/>
    <property type="match status" value="1"/>
</dbReference>
<comment type="similarity">
    <text evidence="3 6">Belongs to the DHNA family.</text>
</comment>
<dbReference type="SUPFAM" id="SSF55620">
    <property type="entry name" value="Tetrahydrobiopterin biosynthesis enzymes-like"/>
    <property type="match status" value="1"/>
</dbReference>
<dbReference type="InterPro" id="IPR006157">
    <property type="entry name" value="FolB_dom"/>
</dbReference>
<protein>
    <recommendedName>
        <fullName evidence="6">7,8-dihydroneopterin aldolase</fullName>
        <ecNumber evidence="6">4.1.2.25</ecNumber>
    </recommendedName>
</protein>
<evidence type="ECO:0000256" key="3">
    <source>
        <dbReference type="ARBA" id="ARBA00005708"/>
    </source>
</evidence>
<dbReference type="Gene3D" id="3.30.1130.10">
    <property type="match status" value="1"/>
</dbReference>
<dbReference type="GO" id="GO:0005737">
    <property type="term" value="C:cytoplasm"/>
    <property type="evidence" value="ECO:0007669"/>
    <property type="project" value="TreeGrafter"/>
</dbReference>
<gene>
    <name evidence="8" type="ORF">AVDCRST_MAG48-234</name>
</gene>
<dbReference type="NCBIfam" id="TIGR00525">
    <property type="entry name" value="folB"/>
    <property type="match status" value="1"/>
</dbReference>
<dbReference type="EMBL" id="CADCTS010000035">
    <property type="protein sequence ID" value="CAA9287388.1"/>
    <property type="molecule type" value="Genomic_DNA"/>
</dbReference>
<dbReference type="AlphaFoldDB" id="A0A6J4JTT9"/>
<evidence type="ECO:0000256" key="5">
    <source>
        <dbReference type="ARBA" id="ARBA00023239"/>
    </source>
</evidence>
<feature type="domain" description="Dihydroneopterin aldolase/epimerase" evidence="7">
    <location>
        <begin position="17"/>
        <end position="129"/>
    </location>
</feature>
<comment type="catalytic activity">
    <reaction evidence="1 6">
        <text>7,8-dihydroneopterin = 6-hydroxymethyl-7,8-dihydropterin + glycolaldehyde</text>
        <dbReference type="Rhea" id="RHEA:10540"/>
        <dbReference type="ChEBI" id="CHEBI:17001"/>
        <dbReference type="ChEBI" id="CHEBI:17071"/>
        <dbReference type="ChEBI" id="CHEBI:44841"/>
        <dbReference type="EC" id="4.1.2.25"/>
    </reaction>
</comment>
<keyword evidence="4 6" id="KW-0289">Folate biosynthesis</keyword>
<dbReference type="FunFam" id="3.30.1130.10:FF:000003">
    <property type="entry name" value="7,8-dihydroneopterin aldolase"/>
    <property type="match status" value="1"/>
</dbReference>
<comment type="pathway">
    <text evidence="2 6">Cofactor biosynthesis; tetrahydrofolate biosynthesis; 2-amino-4-hydroxy-6-hydroxymethyl-7,8-dihydropteridine diphosphate from 7,8-dihydroneopterin triphosphate: step 3/4.</text>
</comment>
<dbReference type="CDD" id="cd00534">
    <property type="entry name" value="DHNA_DHNTPE"/>
    <property type="match status" value="1"/>
</dbReference>
<dbReference type="UniPathway" id="UPA00077">
    <property type="reaction ID" value="UER00154"/>
</dbReference>
<evidence type="ECO:0000256" key="2">
    <source>
        <dbReference type="ARBA" id="ARBA00005013"/>
    </source>
</evidence>
<evidence type="ECO:0000256" key="4">
    <source>
        <dbReference type="ARBA" id="ARBA00022909"/>
    </source>
</evidence>
<dbReference type="GO" id="GO:0046654">
    <property type="term" value="P:tetrahydrofolate biosynthetic process"/>
    <property type="evidence" value="ECO:0007669"/>
    <property type="project" value="UniProtKB-UniRule"/>
</dbReference>
<proteinExistence type="inferred from homology"/>
<evidence type="ECO:0000259" key="7">
    <source>
        <dbReference type="SMART" id="SM00905"/>
    </source>
</evidence>
<dbReference type="PANTHER" id="PTHR42844:SF1">
    <property type="entry name" value="DIHYDRONEOPTERIN ALDOLASE 1-RELATED"/>
    <property type="match status" value="1"/>
</dbReference>
<sequence>MVDDTRAGSAGPAQDRVALRGLAGFGHHGVFDFERAQGQRFVVDVVCTLDLAPAAETDDLELTVDYGVLAADVVADIEGEPLDLIEALADRIARTCLRRPAVQSVEVTVHKPDAPMPVPVADVAVTLTRSKA</sequence>
<keyword evidence="5 6" id="KW-0456">Lyase</keyword>
<dbReference type="GO" id="GO:0046656">
    <property type="term" value="P:folic acid biosynthetic process"/>
    <property type="evidence" value="ECO:0007669"/>
    <property type="project" value="UniProtKB-UniRule"/>
</dbReference>
<accession>A0A6J4JTT9</accession>
<evidence type="ECO:0000313" key="8">
    <source>
        <dbReference type="EMBL" id="CAA9287388.1"/>
    </source>
</evidence>
<dbReference type="SMART" id="SM00905">
    <property type="entry name" value="FolB"/>
    <property type="match status" value="1"/>
</dbReference>
<dbReference type="Pfam" id="PF02152">
    <property type="entry name" value="FolB"/>
    <property type="match status" value="1"/>
</dbReference>
<evidence type="ECO:0000256" key="1">
    <source>
        <dbReference type="ARBA" id="ARBA00001353"/>
    </source>
</evidence>